<evidence type="ECO:0000313" key="1">
    <source>
        <dbReference type="EMBL" id="RPA85744.1"/>
    </source>
</evidence>
<keyword evidence="2" id="KW-1185">Reference proteome</keyword>
<protein>
    <submittedName>
        <fullName evidence="1">Uncharacterized protein</fullName>
    </submittedName>
</protein>
<evidence type="ECO:0000313" key="2">
    <source>
        <dbReference type="Proteomes" id="UP000275078"/>
    </source>
</evidence>
<dbReference type="AlphaFoldDB" id="A0A3N4IVT8"/>
<organism evidence="1 2">
    <name type="scientific">Ascobolus immersus RN42</name>
    <dbReference type="NCBI Taxonomy" id="1160509"/>
    <lineage>
        <taxon>Eukaryota</taxon>
        <taxon>Fungi</taxon>
        <taxon>Dikarya</taxon>
        <taxon>Ascomycota</taxon>
        <taxon>Pezizomycotina</taxon>
        <taxon>Pezizomycetes</taxon>
        <taxon>Pezizales</taxon>
        <taxon>Ascobolaceae</taxon>
        <taxon>Ascobolus</taxon>
    </lineage>
</organism>
<gene>
    <name evidence="1" type="ORF">BJ508DRAFT_167091</name>
</gene>
<accession>A0A3N4IVT8</accession>
<dbReference type="OrthoDB" id="3868412at2759"/>
<dbReference type="EMBL" id="ML119652">
    <property type="protein sequence ID" value="RPA85744.1"/>
    <property type="molecule type" value="Genomic_DNA"/>
</dbReference>
<name>A0A3N4IVT8_ASCIM</name>
<reference evidence="1 2" key="1">
    <citation type="journal article" date="2018" name="Nat. Ecol. Evol.">
        <title>Pezizomycetes genomes reveal the molecular basis of ectomycorrhizal truffle lifestyle.</title>
        <authorList>
            <person name="Murat C."/>
            <person name="Payen T."/>
            <person name="Noel B."/>
            <person name="Kuo A."/>
            <person name="Morin E."/>
            <person name="Chen J."/>
            <person name="Kohler A."/>
            <person name="Krizsan K."/>
            <person name="Balestrini R."/>
            <person name="Da Silva C."/>
            <person name="Montanini B."/>
            <person name="Hainaut M."/>
            <person name="Levati E."/>
            <person name="Barry K.W."/>
            <person name="Belfiori B."/>
            <person name="Cichocki N."/>
            <person name="Clum A."/>
            <person name="Dockter R.B."/>
            <person name="Fauchery L."/>
            <person name="Guy J."/>
            <person name="Iotti M."/>
            <person name="Le Tacon F."/>
            <person name="Lindquist E.A."/>
            <person name="Lipzen A."/>
            <person name="Malagnac F."/>
            <person name="Mello A."/>
            <person name="Molinier V."/>
            <person name="Miyauchi S."/>
            <person name="Poulain J."/>
            <person name="Riccioni C."/>
            <person name="Rubini A."/>
            <person name="Sitrit Y."/>
            <person name="Splivallo R."/>
            <person name="Traeger S."/>
            <person name="Wang M."/>
            <person name="Zifcakova L."/>
            <person name="Wipf D."/>
            <person name="Zambonelli A."/>
            <person name="Paolocci F."/>
            <person name="Nowrousian M."/>
            <person name="Ottonello S."/>
            <person name="Baldrian P."/>
            <person name="Spatafora J.W."/>
            <person name="Henrissat B."/>
            <person name="Nagy L.G."/>
            <person name="Aury J.M."/>
            <person name="Wincker P."/>
            <person name="Grigoriev I.V."/>
            <person name="Bonfante P."/>
            <person name="Martin F.M."/>
        </authorList>
    </citation>
    <scope>NUCLEOTIDE SEQUENCE [LARGE SCALE GENOMIC DNA]</scope>
    <source>
        <strain evidence="1 2">RN42</strain>
    </source>
</reference>
<dbReference type="Proteomes" id="UP000275078">
    <property type="component" value="Unassembled WGS sequence"/>
</dbReference>
<proteinExistence type="predicted"/>
<sequence>MSRLGLHHTASSQNTQWASVGQTPTFLKRKDVTLGSGSCAGESRRNTDLISLKPGICCLNSSTDTYGHRLKNIRDPVRSPIVKLLIAKLVLRWVTTRESLVLYVLLL</sequence>